<organism evidence="3 4">
    <name type="scientific">Perkinsus olseni</name>
    <name type="common">Perkinsus atlanticus</name>
    <dbReference type="NCBI Taxonomy" id="32597"/>
    <lineage>
        <taxon>Eukaryota</taxon>
        <taxon>Sar</taxon>
        <taxon>Alveolata</taxon>
        <taxon>Perkinsozoa</taxon>
        <taxon>Perkinsea</taxon>
        <taxon>Perkinsida</taxon>
        <taxon>Perkinsidae</taxon>
        <taxon>Perkinsus</taxon>
    </lineage>
</organism>
<dbReference type="GO" id="GO:0006635">
    <property type="term" value="P:fatty acid beta-oxidation"/>
    <property type="evidence" value="ECO:0007669"/>
    <property type="project" value="TreeGrafter"/>
</dbReference>
<dbReference type="AlphaFoldDB" id="A0A7J6M836"/>
<dbReference type="GO" id="GO:0003857">
    <property type="term" value="F:(3S)-3-hydroxyacyl-CoA dehydrogenase (NAD+) activity"/>
    <property type="evidence" value="ECO:0007669"/>
    <property type="project" value="TreeGrafter"/>
</dbReference>
<dbReference type="Proteomes" id="UP000570595">
    <property type="component" value="Unassembled WGS sequence"/>
</dbReference>
<dbReference type="Pfam" id="PF22622">
    <property type="entry name" value="MFE-2_hydrat-2_N"/>
    <property type="match status" value="1"/>
</dbReference>
<protein>
    <recommendedName>
        <fullName evidence="5">MaoC-like domain-containing protein</fullName>
    </recommendedName>
</protein>
<dbReference type="SUPFAM" id="SSF54637">
    <property type="entry name" value="Thioesterase/thiol ester dehydrase-isomerase"/>
    <property type="match status" value="2"/>
</dbReference>
<evidence type="ECO:0000259" key="2">
    <source>
        <dbReference type="Pfam" id="PF22622"/>
    </source>
</evidence>
<dbReference type="InterPro" id="IPR054357">
    <property type="entry name" value="MFE-2_N"/>
</dbReference>
<dbReference type="EMBL" id="JABAHT010000056">
    <property type="protein sequence ID" value="KAF4667310.1"/>
    <property type="molecule type" value="Genomic_DNA"/>
</dbReference>
<evidence type="ECO:0000313" key="4">
    <source>
        <dbReference type="Proteomes" id="UP000570595"/>
    </source>
</evidence>
<dbReference type="PANTHER" id="PTHR13078">
    <property type="entry name" value="PEROXISOMAL MULTIFUNCTIONAL ENZYME TYPE 2-RELATED"/>
    <property type="match status" value="1"/>
</dbReference>
<dbReference type="OrthoDB" id="60204at2759"/>
<reference evidence="3 4" key="1">
    <citation type="submission" date="2020-04" db="EMBL/GenBank/DDBJ databases">
        <title>Perkinsus olseni comparative genomics.</title>
        <authorList>
            <person name="Bogema D.R."/>
        </authorList>
    </citation>
    <scope>NUCLEOTIDE SEQUENCE [LARGE SCALE GENOMIC DNA]</scope>
    <source>
        <strain evidence="3">ATCC PRA-179</strain>
    </source>
</reference>
<dbReference type="PANTHER" id="PTHR13078:SF56">
    <property type="entry name" value="PEROXISOMAL MULTIFUNCTIONAL ENZYME TYPE 2"/>
    <property type="match status" value="1"/>
</dbReference>
<proteinExistence type="predicted"/>
<dbReference type="GO" id="GO:0005777">
    <property type="term" value="C:peroxisome"/>
    <property type="evidence" value="ECO:0007669"/>
    <property type="project" value="TreeGrafter"/>
</dbReference>
<accession>A0A7J6M836</accession>
<feature type="domain" description="Peroxisomal multifunctional enzyme type 2-like N-terminal" evidence="2">
    <location>
        <begin position="20"/>
        <end position="153"/>
    </location>
</feature>
<dbReference type="GO" id="GO:0044594">
    <property type="term" value="F:17-beta-hydroxysteroid dehydrogenase (NAD+) activity"/>
    <property type="evidence" value="ECO:0007669"/>
    <property type="project" value="TreeGrafter"/>
</dbReference>
<feature type="domain" description="MaoC-like" evidence="1">
    <location>
        <begin position="170"/>
        <end position="281"/>
    </location>
</feature>
<dbReference type="InterPro" id="IPR002539">
    <property type="entry name" value="MaoC-like_dom"/>
</dbReference>
<name>A0A7J6M836_PEROL</name>
<evidence type="ECO:0000259" key="1">
    <source>
        <dbReference type="Pfam" id="PF01575"/>
    </source>
</evidence>
<evidence type="ECO:0008006" key="5">
    <source>
        <dbReference type="Google" id="ProtNLM"/>
    </source>
</evidence>
<sequence length="451" mass="49515">MTVDPKELVERGWGPEAPANYTRKDVILYGLGVGASELRYIYENNDEFAPLPSMPFALTFKGGNSADVLPFPPQHFMGAIGQIPPQGPVLDGERSLTLLKQLPTSTNSWAMRSRVTAVSQKRSGVVVESETVIVDKDTGEECARLGNSVFYVGVKGLQSAGEPSKVVVEIPQRPADREVSEIITLERVQTYRLSGDYNPLHVDDDVAKAFGFPRAIVHGLCTLGHSVRRVIKEFANGDPGEVRGIRCRFSKPVLIGEQITTKMWRVDITKVLFRTCKYSDGKEVICLDGGVINFSSNNPSRIARSNPEMSTKQLITVAAAGVALVSNLPLGKAIGSVSPDDGLGVRTRYIACPKTDEWSAFRIEFPRAKPGDTSRPDPLRKLNKSTFGGILDAVDPYVRGKHGGMSTYANLEFVVRTGSPLCSLVREAMKNQYGTFKNLCRKYYKLIGQKR</sequence>
<comment type="caution">
    <text evidence="3">The sequence shown here is derived from an EMBL/GenBank/DDBJ whole genome shotgun (WGS) entry which is preliminary data.</text>
</comment>
<dbReference type="GO" id="GO:0004300">
    <property type="term" value="F:enoyl-CoA hydratase activity"/>
    <property type="evidence" value="ECO:0007669"/>
    <property type="project" value="TreeGrafter"/>
</dbReference>
<dbReference type="InterPro" id="IPR029069">
    <property type="entry name" value="HotDog_dom_sf"/>
</dbReference>
<dbReference type="Pfam" id="PF01575">
    <property type="entry name" value="MaoC_dehydratas"/>
    <property type="match status" value="1"/>
</dbReference>
<evidence type="ECO:0000313" key="3">
    <source>
        <dbReference type="EMBL" id="KAF4667310.1"/>
    </source>
</evidence>
<gene>
    <name evidence="3" type="ORF">FOZ61_008461</name>
</gene>
<dbReference type="Gene3D" id="3.10.129.10">
    <property type="entry name" value="Hotdog Thioesterase"/>
    <property type="match status" value="2"/>
</dbReference>